<name>A0A382H3S1_9ZZZZ</name>
<dbReference type="SUPFAM" id="SSF159672">
    <property type="entry name" value="CbiG N-terminal domain-like"/>
    <property type="match status" value="1"/>
</dbReference>
<dbReference type="SUPFAM" id="SSF159664">
    <property type="entry name" value="CobE/GbiG C-terminal domain-like"/>
    <property type="match status" value="1"/>
</dbReference>
<organism evidence="3">
    <name type="scientific">marine metagenome</name>
    <dbReference type="NCBI Taxonomy" id="408172"/>
    <lineage>
        <taxon>unclassified sequences</taxon>
        <taxon>metagenomes</taxon>
        <taxon>ecological metagenomes</taxon>
    </lineage>
</organism>
<dbReference type="GO" id="GO:0009236">
    <property type="term" value="P:cobalamin biosynthetic process"/>
    <property type="evidence" value="ECO:0007669"/>
    <property type="project" value="InterPro"/>
</dbReference>
<proteinExistence type="predicted"/>
<dbReference type="Gene3D" id="3.40.50.11220">
    <property type="match status" value="1"/>
</dbReference>
<dbReference type="PANTHER" id="PTHR37477:SF1">
    <property type="entry name" value="COBALT-PRECORRIN-5A HYDROLASE"/>
    <property type="match status" value="1"/>
</dbReference>
<evidence type="ECO:0000259" key="2">
    <source>
        <dbReference type="Pfam" id="PF11760"/>
    </source>
</evidence>
<feature type="domain" description="CobE/GbiG C-terminal" evidence="1">
    <location>
        <begin position="215"/>
        <end position="320"/>
    </location>
</feature>
<dbReference type="PANTHER" id="PTHR37477">
    <property type="entry name" value="COBALT-PRECORRIN-5A HYDROLASE"/>
    <property type="match status" value="1"/>
</dbReference>
<dbReference type="EMBL" id="UINC01058936">
    <property type="protein sequence ID" value="SVB81775.1"/>
    <property type="molecule type" value="Genomic_DNA"/>
</dbReference>
<dbReference type="InterPro" id="IPR002750">
    <property type="entry name" value="CobE/GbiG_C"/>
</dbReference>
<dbReference type="AlphaFoldDB" id="A0A382H3S1"/>
<evidence type="ECO:0000259" key="1">
    <source>
        <dbReference type="Pfam" id="PF01890"/>
    </source>
</evidence>
<evidence type="ECO:0000313" key="3">
    <source>
        <dbReference type="EMBL" id="SVB81775.1"/>
    </source>
</evidence>
<dbReference type="InterPro" id="IPR036518">
    <property type="entry name" value="CobE/GbiG_C_sf"/>
</dbReference>
<feature type="non-terminal residue" evidence="3">
    <location>
        <position position="321"/>
    </location>
</feature>
<dbReference type="InterPro" id="IPR038029">
    <property type="entry name" value="GbiG_N_sf"/>
</dbReference>
<evidence type="ECO:0008006" key="4">
    <source>
        <dbReference type="Google" id="ProtNLM"/>
    </source>
</evidence>
<dbReference type="InterPro" id="IPR021744">
    <property type="entry name" value="CbiG_N"/>
</dbReference>
<reference evidence="3" key="1">
    <citation type="submission" date="2018-05" db="EMBL/GenBank/DDBJ databases">
        <authorList>
            <person name="Lanie J.A."/>
            <person name="Ng W.-L."/>
            <person name="Kazmierczak K.M."/>
            <person name="Andrzejewski T.M."/>
            <person name="Davidsen T.M."/>
            <person name="Wayne K.J."/>
            <person name="Tettelin H."/>
            <person name="Glass J.I."/>
            <person name="Rusch D."/>
            <person name="Podicherti R."/>
            <person name="Tsui H.-C.T."/>
            <person name="Winkler M.E."/>
        </authorList>
    </citation>
    <scope>NUCLEOTIDE SEQUENCE</scope>
</reference>
<sequence length="321" mass="33910">VAKKIAAFLDAELHGKTGRVSQADVFFSDAMEHLSKLFQDGIPIVGVCASAVLIRGVAKSISDKKTEPALVAVAEDGSAVVPLLGGHHGANDMARKISELLGVDPAITTSGDLRFGIALDEPPEGFVLANPENVKEFSVSMLAGESLMISSDENHSCLDYVLGNKTLGTGSKQIFYNWLKVSKLPFSKIEKLRISLTSMSVSGGTEHLVYHPKTIVVGVGCERGTDPEELISLVRNTLKKNKIAPESVAAVVSIDLKSDEPAIHALAEKLTDKPGESSPVRFFDAAALEEQTPKLQNPSKTVFKEVGCHGVAEGAALAAAG</sequence>
<feature type="domain" description="Cobalamin synthesis G N-terminal" evidence="2">
    <location>
        <begin position="33"/>
        <end position="112"/>
    </location>
</feature>
<feature type="non-terminal residue" evidence="3">
    <location>
        <position position="1"/>
    </location>
</feature>
<gene>
    <name evidence="3" type="ORF">METZ01_LOCUS234629</name>
</gene>
<accession>A0A382H3S1</accession>
<dbReference type="Gene3D" id="3.30.420.180">
    <property type="entry name" value="CobE/GbiG C-terminal domain"/>
    <property type="match status" value="1"/>
</dbReference>
<dbReference type="Pfam" id="PF01890">
    <property type="entry name" value="CbiG_C"/>
    <property type="match status" value="1"/>
</dbReference>
<dbReference type="Pfam" id="PF11760">
    <property type="entry name" value="CbiG_N"/>
    <property type="match status" value="1"/>
</dbReference>
<protein>
    <recommendedName>
        <fullName evidence="4">Cobalamin synthesis G N-terminal domain-containing protein</fullName>
    </recommendedName>
</protein>
<dbReference type="InterPro" id="IPR052553">
    <property type="entry name" value="CbiG_hydrolase"/>
</dbReference>